<dbReference type="Gene3D" id="1.10.8.60">
    <property type="match status" value="1"/>
</dbReference>
<dbReference type="Proteomes" id="UP000294325">
    <property type="component" value="Chromosome"/>
</dbReference>
<dbReference type="GO" id="GO:0004176">
    <property type="term" value="F:ATP-dependent peptidase activity"/>
    <property type="evidence" value="ECO:0007669"/>
    <property type="project" value="UniProtKB-UniRule"/>
</dbReference>
<feature type="domain" description="Lon proteolytic" evidence="3">
    <location>
        <begin position="564"/>
        <end position="759"/>
    </location>
</feature>
<dbReference type="Pfam" id="PF13654">
    <property type="entry name" value="AAA_32"/>
    <property type="match status" value="1"/>
</dbReference>
<evidence type="ECO:0000256" key="2">
    <source>
        <dbReference type="PROSITE-ProRule" id="PRU01122"/>
    </source>
</evidence>
<reference evidence="4 5" key="1">
    <citation type="submission" date="2019-03" db="EMBL/GenBank/DDBJ databases">
        <title>The genome sequence of Nitrosococcus wardiae strain D1FHST reveals the archetypal metabolic capacity of ammonia-oxidizing Gammaproteobacteria.</title>
        <authorList>
            <person name="Wang L."/>
            <person name="Lim C.K."/>
            <person name="Hanson T.E."/>
            <person name="Dang H."/>
            <person name="Klotz M.G."/>
        </authorList>
    </citation>
    <scope>NUCLEOTIDE SEQUENCE [LARGE SCALE GENOMIC DNA]</scope>
    <source>
        <strain evidence="4 5">D1FHS</strain>
    </source>
</reference>
<feature type="active site" evidence="2">
    <location>
        <position position="697"/>
    </location>
</feature>
<dbReference type="Pfam" id="PF20437">
    <property type="entry name" value="LonC_helical"/>
    <property type="match status" value="1"/>
</dbReference>
<evidence type="ECO:0000259" key="3">
    <source>
        <dbReference type="PROSITE" id="PS51786"/>
    </source>
</evidence>
<dbReference type="InterPro" id="IPR014721">
    <property type="entry name" value="Ribsml_uS5_D2-typ_fold_subgr"/>
</dbReference>
<dbReference type="KEGG" id="nwr:E3U44_14980"/>
<organism evidence="4 5">
    <name type="scientific">Nitrosococcus wardiae</name>
    <dbReference type="NCBI Taxonomy" id="1814290"/>
    <lineage>
        <taxon>Bacteria</taxon>
        <taxon>Pseudomonadati</taxon>
        <taxon>Pseudomonadota</taxon>
        <taxon>Gammaproteobacteria</taxon>
        <taxon>Chromatiales</taxon>
        <taxon>Chromatiaceae</taxon>
        <taxon>Nitrosococcus</taxon>
    </lineage>
</organism>
<dbReference type="EMBL" id="CP038033">
    <property type="protein sequence ID" value="QBQ55670.1"/>
    <property type="molecule type" value="Genomic_DNA"/>
</dbReference>
<dbReference type="SUPFAM" id="SSF54211">
    <property type="entry name" value="Ribosomal protein S5 domain 2-like"/>
    <property type="match status" value="1"/>
</dbReference>
<dbReference type="InterPro" id="IPR046844">
    <property type="entry name" value="Lon-like_helical"/>
</dbReference>
<dbReference type="RefSeq" id="WP_134358927.1">
    <property type="nucleotide sequence ID" value="NZ_CP038033.1"/>
</dbReference>
<dbReference type="PROSITE" id="PS51786">
    <property type="entry name" value="LON_PROTEOLYTIC"/>
    <property type="match status" value="1"/>
</dbReference>
<dbReference type="Gene3D" id="3.30.230.10">
    <property type="match status" value="1"/>
</dbReference>
<dbReference type="PRINTS" id="PR00830">
    <property type="entry name" value="ENDOLAPTASE"/>
</dbReference>
<keyword evidence="2" id="KW-0720">Serine protease</keyword>
<dbReference type="InterPro" id="IPR020568">
    <property type="entry name" value="Ribosomal_Su5_D2-typ_SF"/>
</dbReference>
<dbReference type="InterPro" id="IPR027065">
    <property type="entry name" value="Lon_Prtase"/>
</dbReference>
<dbReference type="AlphaFoldDB" id="A0A4P7C201"/>
<gene>
    <name evidence="4" type="ORF">E3U44_14980</name>
</gene>
<dbReference type="InterPro" id="IPR041699">
    <property type="entry name" value="AAA_32"/>
</dbReference>
<feature type="active site" evidence="2">
    <location>
        <position position="654"/>
    </location>
</feature>
<dbReference type="SUPFAM" id="SSF52540">
    <property type="entry name" value="P-loop containing nucleoside triphosphate hydrolases"/>
    <property type="match status" value="1"/>
</dbReference>
<comment type="similarity">
    <text evidence="2">Belongs to the peptidase S16 family.</text>
</comment>
<keyword evidence="2" id="KW-0378">Hydrolase</keyword>
<sequence length="810" mass="90691">MKYQPLATGQLYHACDESQFTFTSTEELEDGAEIVGQSRALEAIDFGVGIQHKGYNLYLAGSHGLGKYTAVRQVLDKRAAAEPVPSDWCYVNNFEHPYRPQVLQLPPGRGQHLQQDMAQLVEDLVSALRAAFQSEEYRARTQEISDQFEAQGEEALAELAEQAQKEGILLLRTPAGYTLAPAKDSQPMGPEDFEGLSEEEKKRIQGLVEKFSEKLKKAIRKIPTWRRESRARFKALEEEVTQATVEQPFEELQQRYSDLPQVMDYLQAVKQDMVENVNDFISTEQSEDPFAEAYQENRSGKFRRYRVNVLVDNSDCRGAPVIYEDNPTYQNLVGRVEHIARLGTLQTDFTLIKSGALHRANGGYLILDARKVLTRPFAWEGLKRVLQSQEIRLESLEQMLSLVSTISLEPASIPLDIKVVLTGERILYYLLKEYDPEFNLLFKVTADFSEDFDRSPEGTQRYARFIGSMARQGKLRPLDRQGVARVIEHSARMVGDGEKLSLHKEGLKNLLQEADYFAGKAASNTIGIDHVQQAIDAKIRRSDQLRERVYQEILRETLLIDTAGIEIAQINGLSVLQLGDFAFGRPSRITATAFLGEGEVIDIERETELGGPIHSKGVLILSSYLAHRYAQECPLSLSASLVFEQSYGMVEGDSASIAELCALLSALAKVPIRQSLAVTGSVNQRGVVQAIGGVNEKIEGFFDVCRARGLNGEQGVLIPRANVKHLMLRHDILAAAEKGQFRVYPVDTVDEVLELLTGREAGIPDSQGRYPEDTVNGRVQARLREFSHLRQRFGKPLSRNEGDGGTTREQ</sequence>
<evidence type="ECO:0000313" key="4">
    <source>
        <dbReference type="EMBL" id="QBQ55670.1"/>
    </source>
</evidence>
<dbReference type="EC" id="3.4.21.53" evidence="2"/>
<dbReference type="Gene3D" id="3.40.50.300">
    <property type="entry name" value="P-loop containing nucleotide triphosphate hydrolases"/>
    <property type="match status" value="2"/>
</dbReference>
<dbReference type="GO" id="GO:0005524">
    <property type="term" value="F:ATP binding"/>
    <property type="evidence" value="ECO:0007669"/>
    <property type="project" value="InterPro"/>
</dbReference>
<accession>A0A4P7C201</accession>
<dbReference type="InterPro" id="IPR027417">
    <property type="entry name" value="P-loop_NTPase"/>
</dbReference>
<evidence type="ECO:0000256" key="1">
    <source>
        <dbReference type="ARBA" id="ARBA00022670"/>
    </source>
</evidence>
<keyword evidence="1 2" id="KW-0645">Protease</keyword>
<dbReference type="GO" id="GO:0006508">
    <property type="term" value="P:proteolysis"/>
    <property type="evidence" value="ECO:0007669"/>
    <property type="project" value="UniProtKB-KW"/>
</dbReference>
<dbReference type="OrthoDB" id="9758568at2"/>
<name>A0A4P7C201_9GAMM</name>
<dbReference type="GO" id="GO:0030163">
    <property type="term" value="P:protein catabolic process"/>
    <property type="evidence" value="ECO:0007669"/>
    <property type="project" value="InterPro"/>
</dbReference>
<dbReference type="InterPro" id="IPR046843">
    <property type="entry name" value="LonB_AAA-LID"/>
</dbReference>
<dbReference type="GO" id="GO:0004252">
    <property type="term" value="F:serine-type endopeptidase activity"/>
    <property type="evidence" value="ECO:0007669"/>
    <property type="project" value="UniProtKB-UniRule"/>
</dbReference>
<comment type="catalytic activity">
    <reaction evidence="2">
        <text>Hydrolysis of proteins in presence of ATP.</text>
        <dbReference type="EC" id="3.4.21.53"/>
    </reaction>
</comment>
<dbReference type="Pfam" id="PF05362">
    <property type="entry name" value="Lon_C"/>
    <property type="match status" value="1"/>
</dbReference>
<dbReference type="PANTHER" id="PTHR10046">
    <property type="entry name" value="ATP DEPENDENT LON PROTEASE FAMILY MEMBER"/>
    <property type="match status" value="1"/>
</dbReference>
<dbReference type="Pfam" id="PF20436">
    <property type="entry name" value="LonB_AAA-LID"/>
    <property type="match status" value="1"/>
</dbReference>
<proteinExistence type="inferred from homology"/>
<evidence type="ECO:0000313" key="5">
    <source>
        <dbReference type="Proteomes" id="UP000294325"/>
    </source>
</evidence>
<dbReference type="InterPro" id="IPR008269">
    <property type="entry name" value="Lon_proteolytic"/>
</dbReference>
<protein>
    <recommendedName>
        <fullName evidence="2">endopeptidase La</fullName>
        <ecNumber evidence="2">3.4.21.53</ecNumber>
    </recommendedName>
</protein>
<keyword evidence="5" id="KW-1185">Reference proteome</keyword>